<dbReference type="SUPFAM" id="SSF52091">
    <property type="entry name" value="SpoIIaa-like"/>
    <property type="match status" value="1"/>
</dbReference>
<dbReference type="EMBL" id="SZYH01000001">
    <property type="protein sequence ID" value="TKV67693.1"/>
    <property type="molecule type" value="Genomic_DNA"/>
</dbReference>
<organism evidence="3 4">
    <name type="scientific">Marinobacter panjinensis</name>
    <dbReference type="NCBI Taxonomy" id="2576384"/>
    <lineage>
        <taxon>Bacteria</taxon>
        <taxon>Pseudomonadati</taxon>
        <taxon>Pseudomonadota</taxon>
        <taxon>Gammaproteobacteria</taxon>
        <taxon>Pseudomonadales</taxon>
        <taxon>Marinobacteraceae</taxon>
        <taxon>Marinobacter</taxon>
    </lineage>
</organism>
<evidence type="ECO:0000259" key="2">
    <source>
        <dbReference type="Pfam" id="PF13466"/>
    </source>
</evidence>
<gene>
    <name evidence="3" type="ORF">FDP08_06115</name>
</gene>
<dbReference type="CDD" id="cd07043">
    <property type="entry name" value="STAS_anti-anti-sigma_factors"/>
    <property type="match status" value="1"/>
</dbReference>
<dbReference type="AlphaFoldDB" id="A0A4U6R2Q1"/>
<evidence type="ECO:0000313" key="3">
    <source>
        <dbReference type="EMBL" id="TKV67693.1"/>
    </source>
</evidence>
<dbReference type="InterPro" id="IPR036513">
    <property type="entry name" value="STAS_dom_sf"/>
</dbReference>
<dbReference type="OrthoDB" id="6371012at2"/>
<comment type="caution">
    <text evidence="3">The sequence shown here is derived from an EMBL/GenBank/DDBJ whole genome shotgun (WGS) entry which is preliminary data.</text>
</comment>
<reference evidence="3 4" key="1">
    <citation type="submission" date="2019-05" db="EMBL/GenBank/DDBJ databases">
        <title>Marinobacter panjinensis sp. nov., a moderately halophilic bacterium isolated from sea tidal flat environment.</title>
        <authorList>
            <person name="Yang W."/>
            <person name="An M."/>
            <person name="He W."/>
            <person name="Luo X."/>
            <person name="Zhu L."/>
            <person name="Chen G."/>
            <person name="Zhang Y."/>
            <person name="Wang Y."/>
        </authorList>
    </citation>
    <scope>NUCLEOTIDE SEQUENCE [LARGE SCALE GENOMIC DNA]</scope>
    <source>
        <strain evidence="3 4">PJ-16</strain>
    </source>
</reference>
<feature type="region of interest" description="Disordered" evidence="1">
    <location>
        <begin position="100"/>
        <end position="121"/>
    </location>
</feature>
<feature type="domain" description="MlaB-like STAS" evidence="2">
    <location>
        <begin position="15"/>
        <end position="95"/>
    </location>
</feature>
<keyword evidence="4" id="KW-1185">Reference proteome</keyword>
<dbReference type="Pfam" id="PF13466">
    <property type="entry name" value="STAS_2"/>
    <property type="match status" value="1"/>
</dbReference>
<proteinExistence type="predicted"/>
<evidence type="ECO:0000313" key="4">
    <source>
        <dbReference type="Proteomes" id="UP000308488"/>
    </source>
</evidence>
<dbReference type="Gene3D" id="3.30.750.24">
    <property type="entry name" value="STAS domain"/>
    <property type="match status" value="1"/>
</dbReference>
<evidence type="ECO:0000256" key="1">
    <source>
        <dbReference type="SAM" id="MobiDB-lite"/>
    </source>
</evidence>
<protein>
    <submittedName>
        <fullName evidence="3">STAS domain-containing protein</fullName>
    </submittedName>
</protein>
<name>A0A4U6R2Q1_9GAMM</name>
<accession>A0A4U6R2Q1</accession>
<sequence length="121" mass="12801">MTLAQATVTLNDNRLTVSGSIDPLAVVALRKEGEELILGSKADLVVDLAAMSTAHSVVLSLLLCWQRLARGRSQTLHFTGVSERLASLAALSGLDEQLPGFPSQAIASTPRKPAPELTRTP</sequence>
<dbReference type="InterPro" id="IPR058548">
    <property type="entry name" value="MlaB-like_STAS"/>
</dbReference>
<dbReference type="Proteomes" id="UP000308488">
    <property type="component" value="Unassembled WGS sequence"/>
</dbReference>
<dbReference type="RefSeq" id="WP_137435106.1">
    <property type="nucleotide sequence ID" value="NZ_JANRHC010000001.1"/>
</dbReference>